<name>A0A1Z4JRP5_LEPBY</name>
<feature type="region of interest" description="Disordered" evidence="1">
    <location>
        <begin position="35"/>
        <end position="74"/>
    </location>
</feature>
<feature type="signal peptide" evidence="2">
    <location>
        <begin position="1"/>
        <end position="27"/>
    </location>
</feature>
<proteinExistence type="predicted"/>
<evidence type="ECO:0000256" key="2">
    <source>
        <dbReference type="SAM" id="SignalP"/>
    </source>
</evidence>
<accession>A0A1Z4JRP5</accession>
<evidence type="ECO:0000313" key="3">
    <source>
        <dbReference type="EMBL" id="BAY59402.1"/>
    </source>
</evidence>
<keyword evidence="2" id="KW-0732">Signal</keyword>
<evidence type="ECO:0000313" key="4">
    <source>
        <dbReference type="Proteomes" id="UP000217895"/>
    </source>
</evidence>
<keyword evidence="3" id="KW-0614">Plasmid</keyword>
<evidence type="ECO:0000256" key="1">
    <source>
        <dbReference type="SAM" id="MobiDB-lite"/>
    </source>
</evidence>
<protein>
    <recommendedName>
        <fullName evidence="5">YtkA-like domain-containing protein</fullName>
    </recommendedName>
</protein>
<dbReference type="EMBL" id="AP018204">
    <property type="protein sequence ID" value="BAY59402.1"/>
    <property type="molecule type" value="Genomic_DNA"/>
</dbReference>
<organism evidence="3 4">
    <name type="scientific">Leptolyngbya boryana NIES-2135</name>
    <dbReference type="NCBI Taxonomy" id="1973484"/>
    <lineage>
        <taxon>Bacteria</taxon>
        <taxon>Bacillati</taxon>
        <taxon>Cyanobacteriota</taxon>
        <taxon>Cyanophyceae</taxon>
        <taxon>Leptolyngbyales</taxon>
        <taxon>Leptolyngbyaceae</taxon>
        <taxon>Leptolyngbya group</taxon>
        <taxon>Leptolyngbya</taxon>
    </lineage>
</organism>
<geneLocation type="plasmid" evidence="3">
    <name>plasmid1</name>
</geneLocation>
<dbReference type="AlphaFoldDB" id="A0A1Z4JRP5"/>
<gene>
    <name evidence="3" type="ORF">NIES2135_62790</name>
</gene>
<feature type="chain" id="PRO_5011112706" description="YtkA-like domain-containing protein" evidence="2">
    <location>
        <begin position="28"/>
        <end position="307"/>
    </location>
</feature>
<evidence type="ECO:0008006" key="5">
    <source>
        <dbReference type="Google" id="ProtNLM"/>
    </source>
</evidence>
<sequence length="307" mass="33383">MTQRSMSKKMRRYGVIGLMTAATVATIAVTRNSVGNQPATADSEHSSHAQMNGMEHSSMPGMSHDDAHGEHGSNANAVTTQATLTTSGNLTVNQPSRLTIAVQDAQGKAISKFDTFQEKLMHLIVVSNDLQVFQHLHPTYKGNGLFEVETALPQAGSYTLISDYKPAGKAEAVSVMKTQVPGTPPATPAINLERSKTIDTTKVDLSLSTPTVKAGQEVTLAFNLQDKNNQPIQDLQPYLGEQGHLVILKQSQDLSRADYIHAHAMKRAPQGQVAFMTTFPQPGKYKLWGQFNRGGKIVVSDFWIDVQ</sequence>
<dbReference type="Proteomes" id="UP000217895">
    <property type="component" value="Plasmid Plasmid1 dna"/>
</dbReference>
<keyword evidence="4" id="KW-1185">Reference proteome</keyword>
<reference evidence="3 4" key="1">
    <citation type="submission" date="2017-06" db="EMBL/GenBank/DDBJ databases">
        <title>Genome sequencing of cyanobaciteial culture collection at National Institute for Environmental Studies (NIES).</title>
        <authorList>
            <person name="Hirose Y."/>
            <person name="Shimura Y."/>
            <person name="Fujisawa T."/>
            <person name="Nakamura Y."/>
            <person name="Kawachi M."/>
        </authorList>
    </citation>
    <scope>NUCLEOTIDE SEQUENCE [LARGE SCALE GENOMIC DNA]</scope>
    <source>
        <strain evidence="3 4">NIES-2135</strain>
        <plasmid evidence="4">Plasmid Plasmid1 dna</plasmid>
    </source>
</reference>